<feature type="compositionally biased region" description="Basic and acidic residues" evidence="1">
    <location>
        <begin position="18"/>
        <end position="29"/>
    </location>
</feature>
<dbReference type="EMBL" id="BMOE01000007">
    <property type="protein sequence ID" value="GGJ79086.1"/>
    <property type="molecule type" value="Genomic_DNA"/>
</dbReference>
<proteinExistence type="predicted"/>
<evidence type="ECO:0000313" key="3">
    <source>
        <dbReference type="Proteomes" id="UP000635726"/>
    </source>
</evidence>
<gene>
    <name evidence="2" type="ORF">GCM10008939_23680</name>
</gene>
<protein>
    <submittedName>
        <fullName evidence="2">Uncharacterized protein</fullName>
    </submittedName>
</protein>
<comment type="caution">
    <text evidence="2">The sequence shown here is derived from an EMBL/GenBank/DDBJ whole genome shotgun (WGS) entry which is preliminary data.</text>
</comment>
<reference evidence="2" key="2">
    <citation type="submission" date="2020-09" db="EMBL/GenBank/DDBJ databases">
        <authorList>
            <person name="Sun Q."/>
            <person name="Ohkuma M."/>
        </authorList>
    </citation>
    <scope>NUCLEOTIDE SEQUENCE</scope>
    <source>
        <strain evidence="2">JCM 14371</strain>
    </source>
</reference>
<dbReference type="RefSeq" id="WP_188963490.1">
    <property type="nucleotide sequence ID" value="NZ_BMOE01000007.1"/>
</dbReference>
<reference evidence="2" key="1">
    <citation type="journal article" date="2014" name="Int. J. Syst. Evol. Microbiol.">
        <title>Complete genome sequence of Corynebacterium casei LMG S-19264T (=DSM 44701T), isolated from a smear-ripened cheese.</title>
        <authorList>
            <consortium name="US DOE Joint Genome Institute (JGI-PGF)"/>
            <person name="Walter F."/>
            <person name="Albersmeier A."/>
            <person name="Kalinowski J."/>
            <person name="Ruckert C."/>
        </authorList>
    </citation>
    <scope>NUCLEOTIDE SEQUENCE</scope>
    <source>
        <strain evidence="2">JCM 14371</strain>
    </source>
</reference>
<name>A0A917URF4_9DEIO</name>
<keyword evidence="3" id="KW-1185">Reference proteome</keyword>
<dbReference type="Proteomes" id="UP000635726">
    <property type="component" value="Unassembled WGS sequence"/>
</dbReference>
<evidence type="ECO:0000313" key="2">
    <source>
        <dbReference type="EMBL" id="GGJ79086.1"/>
    </source>
</evidence>
<evidence type="ECO:0000256" key="1">
    <source>
        <dbReference type="SAM" id="MobiDB-lite"/>
    </source>
</evidence>
<accession>A0A917URF4</accession>
<dbReference type="AlphaFoldDB" id="A0A917URF4"/>
<organism evidence="2 3">
    <name type="scientific">Deinococcus aquiradiocola</name>
    <dbReference type="NCBI Taxonomy" id="393059"/>
    <lineage>
        <taxon>Bacteria</taxon>
        <taxon>Thermotogati</taxon>
        <taxon>Deinococcota</taxon>
        <taxon>Deinococci</taxon>
        <taxon>Deinococcales</taxon>
        <taxon>Deinococcaceae</taxon>
        <taxon>Deinococcus</taxon>
    </lineage>
</organism>
<feature type="region of interest" description="Disordered" evidence="1">
    <location>
        <begin position="1"/>
        <end position="39"/>
    </location>
</feature>
<sequence length="149" mass="16057">MSSVRQTLGRTIRLTDGSSDRGWDLKSGREGWGQGRPLAGLDEPGVRVRVGPDMRVTVTRGRQIQTLSPPAVPPFNVYGSGYPAGWTVERSGPVLTVTAKASVRIGVMDMADIENVFRWNLTTGRLERCDTVSTTALAGQDRACPGASR</sequence>